<organism evidence="2">
    <name type="scientific">Hordeum vulgare subsp. vulgare</name>
    <name type="common">Domesticated barley</name>
    <dbReference type="NCBI Taxonomy" id="112509"/>
    <lineage>
        <taxon>Eukaryota</taxon>
        <taxon>Viridiplantae</taxon>
        <taxon>Streptophyta</taxon>
        <taxon>Embryophyta</taxon>
        <taxon>Tracheophyta</taxon>
        <taxon>Spermatophyta</taxon>
        <taxon>Magnoliopsida</taxon>
        <taxon>Liliopsida</taxon>
        <taxon>Poales</taxon>
        <taxon>Poaceae</taxon>
        <taxon>BOP clade</taxon>
        <taxon>Pooideae</taxon>
        <taxon>Triticodae</taxon>
        <taxon>Triticeae</taxon>
        <taxon>Hordeinae</taxon>
        <taxon>Hordeum</taxon>
    </lineage>
</organism>
<sequence length="48" mass="5531">MPSPARPHLRSPLCIHTGPERMRPVTPVGNEAVHHPRAERLFNARRRE</sequence>
<dbReference type="AlphaFoldDB" id="F2CTF3"/>
<evidence type="ECO:0000256" key="1">
    <source>
        <dbReference type="SAM" id="MobiDB-lite"/>
    </source>
</evidence>
<feature type="region of interest" description="Disordered" evidence="1">
    <location>
        <begin position="1"/>
        <end position="32"/>
    </location>
</feature>
<proteinExistence type="evidence at transcript level"/>
<accession>F2CTF3</accession>
<evidence type="ECO:0000313" key="2">
    <source>
        <dbReference type="EMBL" id="BAJ86124.1"/>
    </source>
</evidence>
<name>F2CTF3_HORVV</name>
<dbReference type="EMBL" id="AK354905">
    <property type="protein sequence ID" value="BAJ86124.1"/>
    <property type="molecule type" value="mRNA"/>
</dbReference>
<reference evidence="2" key="1">
    <citation type="journal article" date="2011" name="Plant Physiol.">
        <title>Comprehensive sequence analysis of 24,783 barley full-length cDNAs derived from 12 clone libraries.</title>
        <authorList>
            <person name="Matsumoto T."/>
            <person name="Tanaka T."/>
            <person name="Sakai H."/>
            <person name="Amano N."/>
            <person name="Kanamori H."/>
            <person name="Kurita K."/>
            <person name="Kikuta A."/>
            <person name="Kamiya K."/>
            <person name="Yamamoto M."/>
            <person name="Ikawa H."/>
            <person name="Fujii N."/>
            <person name="Hori K."/>
            <person name="Itoh T."/>
            <person name="Sato K."/>
        </authorList>
    </citation>
    <scope>NUCLEOTIDE SEQUENCE</scope>
    <source>
        <tissue evidence="2">Shoot</tissue>
    </source>
</reference>
<protein>
    <submittedName>
        <fullName evidence="2">Predicted protein</fullName>
    </submittedName>
</protein>